<sequence>MMMAQAARSMEAACAYCQARGSFIMALLATQCGRRLGSMACARQPSPGLQLATSDQPHEDGTSRTQHGSSLRILPGAKRLHHGATSHTTRQDIRLNGMREAAFAWRYSLHDAALFKRIGTREVALFPA</sequence>
<keyword evidence="3" id="KW-1185">Reference proteome</keyword>
<reference evidence="2 3" key="1">
    <citation type="journal article" date="2021" name="BMC Genomics">
        <title>Datura genome reveals duplications of psychoactive alkaloid biosynthetic genes and high mutation rate following tissue culture.</title>
        <authorList>
            <person name="Rajewski A."/>
            <person name="Carter-House D."/>
            <person name="Stajich J."/>
            <person name="Litt A."/>
        </authorList>
    </citation>
    <scope>NUCLEOTIDE SEQUENCE [LARGE SCALE GENOMIC DNA]</scope>
    <source>
        <strain evidence="2">AR-01</strain>
    </source>
</reference>
<protein>
    <submittedName>
        <fullName evidence="2">Uncharacterized protein</fullName>
    </submittedName>
</protein>
<accession>A0ABS8T1J6</accession>
<name>A0ABS8T1J6_DATST</name>
<evidence type="ECO:0000313" key="2">
    <source>
        <dbReference type="EMBL" id="MCD7464417.1"/>
    </source>
</evidence>
<proteinExistence type="predicted"/>
<dbReference type="Proteomes" id="UP000823775">
    <property type="component" value="Unassembled WGS sequence"/>
</dbReference>
<dbReference type="EMBL" id="JACEIK010000963">
    <property type="protein sequence ID" value="MCD7464417.1"/>
    <property type="molecule type" value="Genomic_DNA"/>
</dbReference>
<organism evidence="2 3">
    <name type="scientific">Datura stramonium</name>
    <name type="common">Jimsonweed</name>
    <name type="synonym">Common thornapple</name>
    <dbReference type="NCBI Taxonomy" id="4076"/>
    <lineage>
        <taxon>Eukaryota</taxon>
        <taxon>Viridiplantae</taxon>
        <taxon>Streptophyta</taxon>
        <taxon>Embryophyta</taxon>
        <taxon>Tracheophyta</taxon>
        <taxon>Spermatophyta</taxon>
        <taxon>Magnoliopsida</taxon>
        <taxon>eudicotyledons</taxon>
        <taxon>Gunneridae</taxon>
        <taxon>Pentapetalae</taxon>
        <taxon>asterids</taxon>
        <taxon>lamiids</taxon>
        <taxon>Solanales</taxon>
        <taxon>Solanaceae</taxon>
        <taxon>Solanoideae</taxon>
        <taxon>Datureae</taxon>
        <taxon>Datura</taxon>
    </lineage>
</organism>
<evidence type="ECO:0000256" key="1">
    <source>
        <dbReference type="SAM" id="MobiDB-lite"/>
    </source>
</evidence>
<comment type="caution">
    <text evidence="2">The sequence shown here is derived from an EMBL/GenBank/DDBJ whole genome shotgun (WGS) entry which is preliminary data.</text>
</comment>
<evidence type="ECO:0000313" key="3">
    <source>
        <dbReference type="Proteomes" id="UP000823775"/>
    </source>
</evidence>
<feature type="region of interest" description="Disordered" evidence="1">
    <location>
        <begin position="46"/>
        <end position="70"/>
    </location>
</feature>
<gene>
    <name evidence="2" type="ORF">HAX54_052702</name>
</gene>